<reference evidence="1" key="1">
    <citation type="submission" date="2012-02" db="EMBL/GenBank/DDBJ databases">
        <title>Whole genome shotgun sequence of Gordonia otitidis NBRC 100426.</title>
        <authorList>
            <person name="Yoshida I."/>
            <person name="Hosoyama A."/>
            <person name="Tsuchikane K."/>
            <person name="Katsumata H."/>
            <person name="Yamazaki S."/>
            <person name="Fujita N."/>
        </authorList>
    </citation>
    <scope>NUCLEOTIDE SEQUENCE [LARGE SCALE GENOMIC DNA]</scope>
    <source>
        <strain evidence="1">NBRC 100426</strain>
    </source>
</reference>
<gene>
    <name evidence="1" type="ORF">GOOTI_241_00180</name>
</gene>
<dbReference type="RefSeq" id="WP_007241021.1">
    <property type="nucleotide sequence ID" value="NZ_BAFB01000241.1"/>
</dbReference>
<evidence type="ECO:0000313" key="2">
    <source>
        <dbReference type="Proteomes" id="UP000005038"/>
    </source>
</evidence>
<dbReference type="AlphaFoldDB" id="H5TTQ5"/>
<name>H5TTQ5_GORO1</name>
<dbReference type="Proteomes" id="UP000005038">
    <property type="component" value="Unassembled WGS sequence"/>
</dbReference>
<comment type="caution">
    <text evidence="1">The sequence shown here is derived from an EMBL/GenBank/DDBJ whole genome shotgun (WGS) entry which is preliminary data.</text>
</comment>
<organism evidence="1 2">
    <name type="scientific">Gordonia otitidis (strain DSM 44809 / CCUG 52243 / JCM 12355 / NBRC 100426 / IFM 10032)</name>
    <dbReference type="NCBI Taxonomy" id="1108044"/>
    <lineage>
        <taxon>Bacteria</taxon>
        <taxon>Bacillati</taxon>
        <taxon>Actinomycetota</taxon>
        <taxon>Actinomycetes</taxon>
        <taxon>Mycobacteriales</taxon>
        <taxon>Gordoniaceae</taxon>
        <taxon>Gordonia</taxon>
    </lineage>
</organism>
<protein>
    <recommendedName>
        <fullName evidence="3">DUF2742 domain-containing protein</fullName>
    </recommendedName>
</protein>
<keyword evidence="2" id="KW-1185">Reference proteome</keyword>
<evidence type="ECO:0000313" key="1">
    <source>
        <dbReference type="EMBL" id="GAB36863.1"/>
    </source>
</evidence>
<dbReference type="OrthoDB" id="4374214at2"/>
<proteinExistence type="predicted"/>
<dbReference type="STRING" id="1108044.GOOTI_241_00180"/>
<dbReference type="Pfam" id="PF10888">
    <property type="entry name" value="DUF2742"/>
    <property type="match status" value="1"/>
</dbReference>
<dbReference type="InterPro" id="IPR024384">
    <property type="entry name" value="DUF2742"/>
</dbReference>
<evidence type="ECO:0008006" key="3">
    <source>
        <dbReference type="Google" id="ProtNLM"/>
    </source>
</evidence>
<dbReference type="EMBL" id="BAFB01000241">
    <property type="protein sequence ID" value="GAB36863.1"/>
    <property type="molecule type" value="Genomic_DNA"/>
</dbReference>
<sequence>MSTSSIPEVGADPGRVSARCGADPMGNRIVALTHTSREVSWSLTHEALWPVVERALRVGPLPLIGTHDWIDLGASDPRRVGAIYLAADQWALHLENHATAMIDAADEVSAALDWSAQAQRQLEHARWLAANPWARRVVA</sequence>
<accession>H5TTQ5</accession>